<proteinExistence type="predicted"/>
<sequence>MGYGCLTVTRWNVFIGLSWHEALFWWPMPPPGAYVPQKYWPHLDVGLVSGTHLFSFWSEQGKREIQLDGVHWMGRGSDASLVVPHVDVVQGWNPLLPWTILFGSSISVWGTSGVAIACDNPIFGETVCDLACSPFKTVPFSLHLACNSPVSLPLDFTVVWGTAKAGFTFADFVACLVDIAIEIAMDILMKFGGQIAGKMWKGAKAAGKGVLKGAKFMAKGAADLAQPFFERAGKAFARESAEGTLAKILKESAEEAADEVASKVGKQAAEGFSDALGRLRSQSDELLEELAEAADGSLWRSFKQGAAELGEGAADQMKRFGKSVKAAAISAKDTIIAIKTWKKVTEQSLLQSRKVSSILKYTALANGFKYTKKVGGKAYGSIDAQYHDLGDLDAGSDGYSFGPFALGDRDSVYDRIAGEDDGVEIDRTSGNGRFTWRAEASASAKARGSGRFAWAERANEGSGGSAGVDERFAWLTREPGAAAG</sequence>
<reference evidence="1 2" key="1">
    <citation type="submission" date="2014-02" db="EMBL/GenBank/DDBJ databases">
        <title>The small core and large imbalanced accessory genome model reveals a collaborative survival strategy of Sorangium cellulosum strains in nature.</title>
        <authorList>
            <person name="Han K."/>
            <person name="Peng R."/>
            <person name="Blom J."/>
            <person name="Li Y.-Z."/>
        </authorList>
    </citation>
    <scope>NUCLEOTIDE SEQUENCE [LARGE SCALE GENOMIC DNA]</scope>
    <source>
        <strain evidence="1 2">So0007-03</strain>
    </source>
</reference>
<name>A0A150TIR2_SORCE</name>
<organism evidence="1 2">
    <name type="scientific">Sorangium cellulosum</name>
    <name type="common">Polyangium cellulosum</name>
    <dbReference type="NCBI Taxonomy" id="56"/>
    <lineage>
        <taxon>Bacteria</taxon>
        <taxon>Pseudomonadati</taxon>
        <taxon>Myxococcota</taxon>
        <taxon>Polyangia</taxon>
        <taxon>Polyangiales</taxon>
        <taxon>Polyangiaceae</taxon>
        <taxon>Sorangium</taxon>
    </lineage>
</organism>
<accession>A0A150TIR2</accession>
<evidence type="ECO:0000313" key="1">
    <source>
        <dbReference type="EMBL" id="KYG04599.1"/>
    </source>
</evidence>
<evidence type="ECO:0000313" key="2">
    <source>
        <dbReference type="Proteomes" id="UP000075502"/>
    </source>
</evidence>
<comment type="caution">
    <text evidence="1">The sequence shown here is derived from an EMBL/GenBank/DDBJ whole genome shotgun (WGS) entry which is preliminary data.</text>
</comment>
<dbReference type="Proteomes" id="UP000075502">
    <property type="component" value="Unassembled WGS sequence"/>
</dbReference>
<dbReference type="AlphaFoldDB" id="A0A150TIR2"/>
<protein>
    <submittedName>
        <fullName evidence="1">Uncharacterized protein</fullName>
    </submittedName>
</protein>
<gene>
    <name evidence="1" type="ORF">BE21_45875</name>
</gene>
<dbReference type="EMBL" id="JEME01002334">
    <property type="protein sequence ID" value="KYG04599.1"/>
    <property type="molecule type" value="Genomic_DNA"/>
</dbReference>